<feature type="region of interest" description="Disordered" evidence="1">
    <location>
        <begin position="75"/>
        <end position="105"/>
    </location>
</feature>
<evidence type="ECO:0000256" key="2">
    <source>
        <dbReference type="SAM" id="Phobius"/>
    </source>
</evidence>
<gene>
    <name evidence="3" type="ORF">ENQ76_00355</name>
</gene>
<keyword evidence="2" id="KW-1133">Transmembrane helix</keyword>
<dbReference type="InterPro" id="IPR000801">
    <property type="entry name" value="Esterase-like"/>
</dbReference>
<dbReference type="AlphaFoldDB" id="A0A7C2JWB5"/>
<feature type="region of interest" description="Disordered" evidence="1">
    <location>
        <begin position="1"/>
        <end position="59"/>
    </location>
</feature>
<feature type="compositionally biased region" description="Polar residues" evidence="1">
    <location>
        <begin position="87"/>
        <end position="97"/>
    </location>
</feature>
<proteinExistence type="predicted"/>
<evidence type="ECO:0000313" key="3">
    <source>
        <dbReference type="EMBL" id="HEN13906.1"/>
    </source>
</evidence>
<dbReference type="SUPFAM" id="SSF53474">
    <property type="entry name" value="alpha/beta-Hydrolases"/>
    <property type="match status" value="1"/>
</dbReference>
<feature type="compositionally biased region" description="Basic and acidic residues" evidence="1">
    <location>
        <begin position="19"/>
        <end position="55"/>
    </location>
</feature>
<sequence>MSNVRSAGEEEQDVNGTRADLEEVAERSRGSERSGDPRETLRRGFASRRDARTHASDSGIPAECDVFSQLVPGVSEDSDPRLRSANPAGSRQISPASSECLPQRTGRQELLPTRIINRIRNDILTRGLAVILAILSVASTTIADDFRFQLEYPAAVRAEPFTGRVCLFFSRQASEPRNGPDWFHPEPLVGLDVTDWKPDTPLAIAADTPGLLSFPQPLAELPLAGLKVQAVARFNAWERQVGSGPGNGYSNTITLPATATSEPVRLVIDQRVPEPPDVETAWLKLCEVRSEQLSRFHQREVSIRAAVQLPASYHAEPERRYPVIFTIPGFGGTHRVRNLPVASPQAAPEGVEFLQVTLDPSCPWGHHVFADSETNGPWGTALVTEWLPEFERRFRAVGNPQGRFLTGHSSGGWSSLWVQISHPEVFGGVWSTAPDSVDFRDFQQTNIYTDDNAYLDPQGMRRPIARRDGQPVLWWDDFDRMEQALGPGGQFRSFDAVFSPRGADGRPRPLWDRPSGRIDREIARTWERYDIRLVLERDWDRLGPQLAGKLHVFMGDQDTFYLTGAAKLLKGTLEQLGSDAVVEIHAGKDHGTLMTRELRDRIRREMAERWRAPSVSAPRQ</sequence>
<keyword evidence="2" id="KW-0812">Transmembrane</keyword>
<name>A0A7C2JWB5_9PLAN</name>
<dbReference type="InterPro" id="IPR029058">
    <property type="entry name" value="AB_hydrolase_fold"/>
</dbReference>
<dbReference type="PANTHER" id="PTHR48098">
    <property type="entry name" value="ENTEROCHELIN ESTERASE-RELATED"/>
    <property type="match status" value="1"/>
</dbReference>
<evidence type="ECO:0008006" key="4">
    <source>
        <dbReference type="Google" id="ProtNLM"/>
    </source>
</evidence>
<feature type="transmembrane region" description="Helical" evidence="2">
    <location>
        <begin position="123"/>
        <end position="143"/>
    </location>
</feature>
<dbReference type="Pfam" id="PF00756">
    <property type="entry name" value="Esterase"/>
    <property type="match status" value="1"/>
</dbReference>
<keyword evidence="2" id="KW-0472">Membrane</keyword>
<dbReference type="InterPro" id="IPR050583">
    <property type="entry name" value="Mycobacterial_A85_antigen"/>
</dbReference>
<accession>A0A7C2JWB5</accession>
<reference evidence="3" key="1">
    <citation type="journal article" date="2020" name="mSystems">
        <title>Genome- and Community-Level Interaction Insights into Carbon Utilization and Element Cycling Functions of Hydrothermarchaeota in Hydrothermal Sediment.</title>
        <authorList>
            <person name="Zhou Z."/>
            <person name="Liu Y."/>
            <person name="Xu W."/>
            <person name="Pan J."/>
            <person name="Luo Z.H."/>
            <person name="Li M."/>
        </authorList>
    </citation>
    <scope>NUCLEOTIDE SEQUENCE [LARGE SCALE GENOMIC DNA]</scope>
    <source>
        <strain evidence="3">SpSt-339</strain>
    </source>
</reference>
<dbReference type="PANTHER" id="PTHR48098:SF3">
    <property type="entry name" value="IRON(III) ENTEROBACTIN ESTERASE"/>
    <property type="match status" value="1"/>
</dbReference>
<organism evidence="3">
    <name type="scientific">Schlesneria paludicola</name>
    <dbReference type="NCBI Taxonomy" id="360056"/>
    <lineage>
        <taxon>Bacteria</taxon>
        <taxon>Pseudomonadati</taxon>
        <taxon>Planctomycetota</taxon>
        <taxon>Planctomycetia</taxon>
        <taxon>Planctomycetales</taxon>
        <taxon>Planctomycetaceae</taxon>
        <taxon>Schlesneria</taxon>
    </lineage>
</organism>
<protein>
    <recommendedName>
        <fullName evidence="4">Enterochelin esterase</fullName>
    </recommendedName>
</protein>
<evidence type="ECO:0000256" key="1">
    <source>
        <dbReference type="SAM" id="MobiDB-lite"/>
    </source>
</evidence>
<dbReference type="Gene3D" id="3.40.50.1820">
    <property type="entry name" value="alpha/beta hydrolase"/>
    <property type="match status" value="1"/>
</dbReference>
<comment type="caution">
    <text evidence="3">The sequence shown here is derived from an EMBL/GenBank/DDBJ whole genome shotgun (WGS) entry which is preliminary data.</text>
</comment>
<dbReference type="EMBL" id="DSOK01000011">
    <property type="protein sequence ID" value="HEN13906.1"/>
    <property type="molecule type" value="Genomic_DNA"/>
</dbReference>